<evidence type="ECO:0000313" key="6">
    <source>
        <dbReference type="EMBL" id="GAP35413.1"/>
    </source>
</evidence>
<reference evidence="6 7" key="2">
    <citation type="journal article" date="2016" name="Science">
        <title>A bacterium that degrades and assimilates poly(ethylene terephthalate).</title>
        <authorList>
            <person name="Yoshida S."/>
            <person name="Hiraga K."/>
            <person name="Takehana T."/>
            <person name="Taniguchi I."/>
            <person name="Yamaji H."/>
            <person name="Maeda Y."/>
            <person name="Toyohara K."/>
            <person name="Miyamoto K."/>
            <person name="Kimura Y."/>
            <person name="Oda K."/>
        </authorList>
    </citation>
    <scope>NUCLEOTIDE SEQUENCE [LARGE SCALE GENOMIC DNA]</scope>
    <source>
        <strain evidence="7">NBRC 110686 / TISTR 2288 / 201-F6</strain>
    </source>
</reference>
<sequence>MADARELWVWMNGERVGAWQRSRTGSHRFVYEESWLVSARVRPLSLSLPITPDRTVAGPVVANFFDNLLPDDERIRRRVSARFKVGSTDVFELLQAIGRDCVGAVQLLPPEQPPIGFDRVECEALDDQAVARHLRGVAAEPGLGADQPPDDLRISIAGAQEKTALLRVDGQWCRPLGATPTTHILKLPLGLVGGRRLDLTHSVYNEWLCAQLLRELGLPVATTDIATFDDETVLAVERFDRQWVDGTDTSPRWIARIPQEDFCQVLGRASHEKYEAQRGPGMAQCLQVLRSSRTAPADIRHFLCAQLAFWLLAATDGHAKNFSIFLLPGGGYRMTPLYDVISVWPVIGHGPNLVAWQEAKLAMAVRSRNAHYELARIQTRHWQGLAQRSGADAVWEAMQAMVARVEPAIAAVQNLLPAGFPERTAMAIFDGLRRQQGRWQAGLQGLAGPGEGG</sequence>
<dbReference type="PANTHER" id="PTHR37419:SF1">
    <property type="entry name" value="SERINE_THREONINE-PROTEIN KINASE TOXIN HIPA"/>
    <property type="match status" value="1"/>
</dbReference>
<proteinExistence type="inferred from homology"/>
<evidence type="ECO:0000256" key="2">
    <source>
        <dbReference type="ARBA" id="ARBA00022679"/>
    </source>
</evidence>
<evidence type="ECO:0000256" key="3">
    <source>
        <dbReference type="ARBA" id="ARBA00022777"/>
    </source>
</evidence>
<comment type="similarity">
    <text evidence="1">Belongs to the HipA Ser/Thr kinase family.</text>
</comment>
<dbReference type="Pfam" id="PF13657">
    <property type="entry name" value="Couple_hipA"/>
    <property type="match status" value="1"/>
</dbReference>
<accession>A0A0K8NYG5</accession>
<keyword evidence="3" id="KW-0418">Kinase</keyword>
<evidence type="ECO:0000256" key="1">
    <source>
        <dbReference type="ARBA" id="ARBA00010164"/>
    </source>
</evidence>
<evidence type="ECO:0000313" key="7">
    <source>
        <dbReference type="Proteomes" id="UP000037660"/>
    </source>
</evidence>
<organism evidence="6 7">
    <name type="scientific">Piscinibacter sakaiensis</name>
    <name type="common">Ideonella sakaiensis</name>
    <dbReference type="NCBI Taxonomy" id="1547922"/>
    <lineage>
        <taxon>Bacteria</taxon>
        <taxon>Pseudomonadati</taxon>
        <taxon>Pseudomonadota</taxon>
        <taxon>Betaproteobacteria</taxon>
        <taxon>Burkholderiales</taxon>
        <taxon>Sphaerotilaceae</taxon>
        <taxon>Piscinibacter</taxon>
    </lineage>
</organism>
<dbReference type="GO" id="GO:0005829">
    <property type="term" value="C:cytosol"/>
    <property type="evidence" value="ECO:0007669"/>
    <property type="project" value="TreeGrafter"/>
</dbReference>
<dbReference type="PANTHER" id="PTHR37419">
    <property type="entry name" value="SERINE/THREONINE-PROTEIN KINASE TOXIN HIPA"/>
    <property type="match status" value="1"/>
</dbReference>
<name>A0A0K8NYG5_PISS1</name>
<dbReference type="Pfam" id="PF07804">
    <property type="entry name" value="HipA_C"/>
    <property type="match status" value="1"/>
</dbReference>
<reference evidence="7" key="1">
    <citation type="submission" date="2015-07" db="EMBL/GenBank/DDBJ databases">
        <title>Discovery of a poly(ethylene terephthalate assimilation.</title>
        <authorList>
            <person name="Yoshida S."/>
            <person name="Hiraga K."/>
            <person name="Takehana T."/>
            <person name="Taniguchi I."/>
            <person name="Yamaji H."/>
            <person name="Maeda Y."/>
            <person name="Toyohara K."/>
            <person name="Miyamoto K."/>
            <person name="Kimura Y."/>
            <person name="Oda K."/>
        </authorList>
    </citation>
    <scope>NUCLEOTIDE SEQUENCE [LARGE SCALE GENOMIC DNA]</scope>
    <source>
        <strain evidence="7">NBRC 110686 / TISTR 2288 / 201-F6</strain>
    </source>
</reference>
<evidence type="ECO:0000259" key="5">
    <source>
        <dbReference type="Pfam" id="PF13657"/>
    </source>
</evidence>
<dbReference type="STRING" id="1547922.ISF6_1184"/>
<dbReference type="InterPro" id="IPR012893">
    <property type="entry name" value="HipA-like_C"/>
</dbReference>
<dbReference type="CDD" id="cd17808">
    <property type="entry name" value="HipA_Ec_like"/>
    <property type="match status" value="1"/>
</dbReference>
<feature type="domain" description="HipA-like C-terminal" evidence="4">
    <location>
        <begin position="154"/>
        <end position="405"/>
    </location>
</feature>
<keyword evidence="7" id="KW-1185">Reference proteome</keyword>
<dbReference type="InterPro" id="IPR052028">
    <property type="entry name" value="HipA_Ser/Thr_kinase"/>
</dbReference>
<feature type="domain" description="HipA N-terminal subdomain 1" evidence="5">
    <location>
        <begin position="9"/>
        <end position="107"/>
    </location>
</feature>
<dbReference type="EMBL" id="BBYR01000022">
    <property type="protein sequence ID" value="GAP35413.1"/>
    <property type="molecule type" value="Genomic_DNA"/>
</dbReference>
<dbReference type="RefSeq" id="WP_054019470.1">
    <property type="nucleotide sequence ID" value="NZ_BBYR01000022.1"/>
</dbReference>
<evidence type="ECO:0000259" key="4">
    <source>
        <dbReference type="Pfam" id="PF07804"/>
    </source>
</evidence>
<dbReference type="NCBIfam" id="TIGR03071">
    <property type="entry name" value="couple_hipA"/>
    <property type="match status" value="1"/>
</dbReference>
<comment type="caution">
    <text evidence="6">The sequence shown here is derived from an EMBL/GenBank/DDBJ whole genome shotgun (WGS) entry which is preliminary data.</text>
</comment>
<dbReference type="InterPro" id="IPR017508">
    <property type="entry name" value="HipA_N1"/>
</dbReference>
<gene>
    <name evidence="6" type="ORF">ISF6_1184</name>
</gene>
<keyword evidence="2" id="KW-0808">Transferase</keyword>
<dbReference type="AlphaFoldDB" id="A0A0K8NYG5"/>
<protein>
    <submittedName>
        <fullName evidence="6">HipA protein</fullName>
    </submittedName>
</protein>
<dbReference type="GO" id="GO:0004674">
    <property type="term" value="F:protein serine/threonine kinase activity"/>
    <property type="evidence" value="ECO:0007669"/>
    <property type="project" value="TreeGrafter"/>
</dbReference>
<dbReference type="Proteomes" id="UP000037660">
    <property type="component" value="Unassembled WGS sequence"/>
</dbReference>